<protein>
    <submittedName>
        <fullName evidence="4">Response regulator receiver domain-containing protein</fullName>
    </submittedName>
</protein>
<sequence length="269" mass="30776">MKVLIADDEPEIIDLIVELLPSGSLPRIVHDGFEALTICQKERFDIIISDYNMPHMNGYQFVKKLREGSSRNRDTPVMMISGYLAAAQKKSEHLSDITFFDKPLDFDRFEAFIDKFQAEHDPVETHLELMVSQSRIKKCLVIDDDPEILILICDIMKEHDFIAQSCESASDALALGIKMLEDFDLIISDLKMPQMDGFELTAKLHKFGVYTPIIGVTGLDDEGEELFKQDDKRTRSKPDFILKKPFRYQDIEELKDKLGFGSPELKKPA</sequence>
<dbReference type="STRING" id="1513793.SAMN06296036_113138"/>
<evidence type="ECO:0000313" key="4">
    <source>
        <dbReference type="EMBL" id="SMF44633.1"/>
    </source>
</evidence>
<dbReference type="PROSITE" id="PS50110">
    <property type="entry name" value="RESPONSE_REGULATORY"/>
    <property type="match status" value="2"/>
</dbReference>
<dbReference type="AlphaFoldDB" id="A0A1Y6C475"/>
<evidence type="ECO:0000259" key="3">
    <source>
        <dbReference type="PROSITE" id="PS50110"/>
    </source>
</evidence>
<dbReference type="CDD" id="cd00156">
    <property type="entry name" value="REC"/>
    <property type="match status" value="1"/>
</dbReference>
<gene>
    <name evidence="4" type="ORF">SAMN06296036_113138</name>
</gene>
<evidence type="ECO:0000256" key="2">
    <source>
        <dbReference type="PROSITE-ProRule" id="PRU00169"/>
    </source>
</evidence>
<proteinExistence type="predicted"/>
<dbReference type="RefSeq" id="WP_132321213.1">
    <property type="nucleotide sequence ID" value="NZ_FWZT01000013.1"/>
</dbReference>
<dbReference type="GO" id="GO:0000160">
    <property type="term" value="P:phosphorelay signal transduction system"/>
    <property type="evidence" value="ECO:0007669"/>
    <property type="project" value="InterPro"/>
</dbReference>
<name>A0A1Y6C475_9BACT</name>
<keyword evidence="1 2" id="KW-0597">Phosphoprotein</keyword>
<dbReference type="EMBL" id="FWZT01000013">
    <property type="protein sequence ID" value="SMF44633.1"/>
    <property type="molecule type" value="Genomic_DNA"/>
</dbReference>
<dbReference type="SUPFAM" id="SSF52172">
    <property type="entry name" value="CheY-like"/>
    <property type="match status" value="2"/>
</dbReference>
<feature type="modified residue" description="4-aspartylphosphate" evidence="2">
    <location>
        <position position="50"/>
    </location>
</feature>
<keyword evidence="5" id="KW-1185">Reference proteome</keyword>
<dbReference type="InterPro" id="IPR050595">
    <property type="entry name" value="Bact_response_regulator"/>
</dbReference>
<dbReference type="SMART" id="SM00448">
    <property type="entry name" value="REC"/>
    <property type="match status" value="2"/>
</dbReference>
<dbReference type="PANTHER" id="PTHR44591:SF3">
    <property type="entry name" value="RESPONSE REGULATORY DOMAIN-CONTAINING PROTEIN"/>
    <property type="match status" value="1"/>
</dbReference>
<dbReference type="OrthoDB" id="5296514at2"/>
<dbReference type="InterPro" id="IPR001789">
    <property type="entry name" value="Sig_transdc_resp-reg_receiver"/>
</dbReference>
<dbReference type="Gene3D" id="3.40.50.2300">
    <property type="match status" value="2"/>
</dbReference>
<reference evidence="5" key="1">
    <citation type="submission" date="2017-04" db="EMBL/GenBank/DDBJ databases">
        <authorList>
            <person name="Varghese N."/>
            <person name="Submissions S."/>
        </authorList>
    </citation>
    <scope>NUCLEOTIDE SEQUENCE [LARGE SCALE GENOMIC DNA]</scope>
    <source>
        <strain evidence="5">RKEM611</strain>
    </source>
</reference>
<feature type="domain" description="Response regulatory" evidence="3">
    <location>
        <begin position="138"/>
        <end position="259"/>
    </location>
</feature>
<accession>A0A1Y6C475</accession>
<dbReference type="PANTHER" id="PTHR44591">
    <property type="entry name" value="STRESS RESPONSE REGULATOR PROTEIN 1"/>
    <property type="match status" value="1"/>
</dbReference>
<dbReference type="Pfam" id="PF00072">
    <property type="entry name" value="Response_reg"/>
    <property type="match status" value="2"/>
</dbReference>
<organism evidence="4 5">
    <name type="scientific">Pseudobacteriovorax antillogorgiicola</name>
    <dbReference type="NCBI Taxonomy" id="1513793"/>
    <lineage>
        <taxon>Bacteria</taxon>
        <taxon>Pseudomonadati</taxon>
        <taxon>Bdellovibrionota</taxon>
        <taxon>Oligoflexia</taxon>
        <taxon>Oligoflexales</taxon>
        <taxon>Pseudobacteriovoracaceae</taxon>
        <taxon>Pseudobacteriovorax</taxon>
    </lineage>
</organism>
<dbReference type="Proteomes" id="UP000192907">
    <property type="component" value="Unassembled WGS sequence"/>
</dbReference>
<feature type="domain" description="Response regulatory" evidence="3">
    <location>
        <begin position="2"/>
        <end position="117"/>
    </location>
</feature>
<evidence type="ECO:0000256" key="1">
    <source>
        <dbReference type="ARBA" id="ARBA00022553"/>
    </source>
</evidence>
<dbReference type="InterPro" id="IPR011006">
    <property type="entry name" value="CheY-like_superfamily"/>
</dbReference>
<evidence type="ECO:0000313" key="5">
    <source>
        <dbReference type="Proteomes" id="UP000192907"/>
    </source>
</evidence>
<feature type="modified residue" description="4-aspartylphosphate" evidence="2">
    <location>
        <position position="189"/>
    </location>
</feature>